<feature type="transmembrane region" description="Helical" evidence="1">
    <location>
        <begin position="140"/>
        <end position="168"/>
    </location>
</feature>
<feature type="transmembrane region" description="Helical" evidence="1">
    <location>
        <begin position="80"/>
        <end position="99"/>
    </location>
</feature>
<accession>A0A8H3E5H4</accession>
<evidence type="ECO:0000313" key="4">
    <source>
        <dbReference type="Proteomes" id="UP000663827"/>
    </source>
</evidence>
<evidence type="ECO:0000313" key="3">
    <source>
        <dbReference type="EMBL" id="CAE7210970.1"/>
    </source>
</evidence>
<proteinExistence type="predicted"/>
<dbReference type="Proteomes" id="UP000663827">
    <property type="component" value="Unassembled WGS sequence"/>
</dbReference>
<name>A0A8H3E5H4_9AGAM</name>
<protein>
    <submittedName>
        <fullName evidence="3">Uncharacterized protein</fullName>
    </submittedName>
</protein>
<comment type="caution">
    <text evidence="3">The sequence shown here is derived from an EMBL/GenBank/DDBJ whole genome shotgun (WGS) entry which is preliminary data.</text>
</comment>
<keyword evidence="1" id="KW-1133">Transmembrane helix</keyword>
<dbReference type="AlphaFoldDB" id="A0A8H3E5H4"/>
<evidence type="ECO:0000313" key="2">
    <source>
        <dbReference type="EMBL" id="CAE6472917.1"/>
    </source>
</evidence>
<reference evidence="3" key="1">
    <citation type="submission" date="2021-01" db="EMBL/GenBank/DDBJ databases">
        <authorList>
            <person name="Kaushik A."/>
        </authorList>
    </citation>
    <scope>NUCLEOTIDE SEQUENCE</scope>
    <source>
        <strain evidence="3">AG5</strain>
        <strain evidence="2">Type strain: AG8-Rh-89/</strain>
    </source>
</reference>
<keyword evidence="1" id="KW-0472">Membrane</keyword>
<dbReference type="EMBL" id="CAJNJQ010004432">
    <property type="protein sequence ID" value="CAE7210970.1"/>
    <property type="molecule type" value="Genomic_DNA"/>
</dbReference>
<gene>
    <name evidence="3" type="ORF">RDB_LOCUS152073</name>
    <name evidence="2" type="ORF">RDB_LOCUS64833</name>
</gene>
<dbReference type="EMBL" id="CAJMWZ010003335">
    <property type="protein sequence ID" value="CAE6472917.1"/>
    <property type="molecule type" value="Genomic_DNA"/>
</dbReference>
<feature type="transmembrane region" description="Helical" evidence="1">
    <location>
        <begin position="180"/>
        <end position="203"/>
    </location>
</feature>
<sequence length="228" mass="24841">MLGIPSAYFRRMRTVAARADKGSYLPHLWSTFIKGLLKEWNDLNIVLALVLSANVGFLALPGLSENGASPMADLSRGAGIFSTFVTLGGLLSSLSLIWLHQPMLGTGSLDACKYILGPSFNGTHIDRGDLQYKRGSFLRLLWMATYLGMPLVLLVWSVIAFVICALTWTVMYSAEATKVSVVVLCGLVLTTPLVTLLVFWGPIVSKDTLFGKMARGDPSAHDDHDSQY</sequence>
<evidence type="ECO:0000256" key="1">
    <source>
        <dbReference type="SAM" id="Phobius"/>
    </source>
</evidence>
<keyword evidence="1" id="KW-0812">Transmembrane</keyword>
<feature type="transmembrane region" description="Helical" evidence="1">
    <location>
        <begin position="43"/>
        <end position="60"/>
    </location>
</feature>
<dbReference type="Proteomes" id="UP000663850">
    <property type="component" value="Unassembled WGS sequence"/>
</dbReference>
<organism evidence="3 4">
    <name type="scientific">Rhizoctonia solani</name>
    <dbReference type="NCBI Taxonomy" id="456999"/>
    <lineage>
        <taxon>Eukaryota</taxon>
        <taxon>Fungi</taxon>
        <taxon>Dikarya</taxon>
        <taxon>Basidiomycota</taxon>
        <taxon>Agaricomycotina</taxon>
        <taxon>Agaricomycetes</taxon>
        <taxon>Cantharellales</taxon>
        <taxon>Ceratobasidiaceae</taxon>
        <taxon>Rhizoctonia</taxon>
    </lineage>
</organism>